<dbReference type="Pfam" id="PF08541">
    <property type="entry name" value="ACP_syn_III_C"/>
    <property type="match status" value="1"/>
</dbReference>
<dbReference type="GO" id="GO:0003985">
    <property type="term" value="F:acetyl-CoA C-acetyltransferase activity"/>
    <property type="evidence" value="ECO:0007669"/>
    <property type="project" value="UniProtKB-UniRule"/>
</dbReference>
<dbReference type="Gene3D" id="3.40.47.10">
    <property type="match status" value="1"/>
</dbReference>
<feature type="binding site" evidence="4">
    <location>
        <position position="205"/>
    </location>
    <ligand>
        <name>(3S)-3-hydroxy-3-methylglutaryl-CoA</name>
        <dbReference type="ChEBI" id="CHEBI:43074"/>
    </ligand>
</feature>
<dbReference type="InterPro" id="IPR013747">
    <property type="entry name" value="ACP_syn_III_C"/>
</dbReference>
<dbReference type="InterPro" id="IPR004656">
    <property type="entry name" value="HMG_CoA_Synthase"/>
</dbReference>
<feature type="binding site" evidence="4">
    <location>
        <position position="300"/>
    </location>
    <ligand>
        <name>(3S)-3-hydroxy-3-methylglutaryl-CoA</name>
        <dbReference type="ChEBI" id="CHEBI:43074"/>
    </ligand>
</feature>
<comment type="function">
    <text evidence="4">Catalyzes the condensation of acetyl-CoA with acetoacetyl-CoA to form 3-hydroxy-3-methylglutaryl-CoA (HMG-CoA). Functions in the mevalonate (MVA) pathway leading to isopentenyl diphosphate (IPP), a key precursor for the biosynthesis of isoprenoid compounds that are building blocks of archaeal membrane lipids.</text>
</comment>
<comment type="similarity">
    <text evidence="4">Belongs to the thiolase-like superfamily. Archaeal HMG-CoA synthase family.</text>
</comment>
<dbReference type="AlphaFoldDB" id="A0A7C5UWE6"/>
<evidence type="ECO:0000256" key="4">
    <source>
        <dbReference type="HAMAP-Rule" id="MF_01409"/>
    </source>
</evidence>
<dbReference type="HAMAP" id="MF_01409">
    <property type="entry name" value="HMG_CoA_synth_arch"/>
    <property type="match status" value="1"/>
</dbReference>
<dbReference type="PANTHER" id="PTHR43323">
    <property type="entry name" value="3-HYDROXY-3-METHYLGLUTARYL COENZYME A SYNTHASE"/>
    <property type="match status" value="1"/>
</dbReference>
<evidence type="ECO:0000313" key="7">
    <source>
        <dbReference type="EMBL" id="HHR96991.1"/>
    </source>
</evidence>
<protein>
    <recommendedName>
        <fullName evidence="4">Hydroxymethylglutaryl-CoA synthase</fullName>
        <shortName evidence="4">HMG-CoA synthase</shortName>
        <shortName evidence="4">HMGCS</shortName>
        <ecNumber evidence="4">2.3.3.10</ecNumber>
    </recommendedName>
</protein>
<name>A0A7C5UWE6_9CREN</name>
<evidence type="ECO:0000259" key="5">
    <source>
        <dbReference type="Pfam" id="PF08541"/>
    </source>
</evidence>
<dbReference type="EMBL" id="DRUB01000186">
    <property type="protein sequence ID" value="HHR96991.1"/>
    <property type="molecule type" value="Genomic_DNA"/>
</dbReference>
<proteinExistence type="inferred from homology"/>
<feature type="binding site" evidence="4">
    <location>
        <position position="32"/>
    </location>
    <ligand>
        <name>(3S)-3-hydroxy-3-methylglutaryl-CoA</name>
        <dbReference type="ChEBI" id="CHEBI:43074"/>
    </ligand>
</feature>
<gene>
    <name evidence="7" type="ORF">ENL47_09420</name>
    <name evidence="6" type="ORF">ENM84_05300</name>
</gene>
<feature type="binding site" evidence="4">
    <location>
        <position position="247"/>
    </location>
    <ligand>
        <name>(3S)-3-hydroxy-3-methylglutaryl-CoA</name>
        <dbReference type="ChEBI" id="CHEBI:43074"/>
    </ligand>
</feature>
<feature type="active site" description="Proton donor/acceptor" evidence="4">
    <location>
        <position position="238"/>
    </location>
</feature>
<keyword evidence="1 4" id="KW-0808">Transferase</keyword>
<dbReference type="CDD" id="cd00827">
    <property type="entry name" value="init_cond_enzymes"/>
    <property type="match status" value="1"/>
</dbReference>
<accession>A0A7C5UWE6</accession>
<organism evidence="7">
    <name type="scientific">Ignisphaera aggregans</name>
    <dbReference type="NCBI Taxonomy" id="334771"/>
    <lineage>
        <taxon>Archaea</taxon>
        <taxon>Thermoproteota</taxon>
        <taxon>Thermoprotei</taxon>
        <taxon>Desulfurococcales</taxon>
        <taxon>Desulfurococcaceae</taxon>
        <taxon>Ignisphaera</taxon>
    </lineage>
</organism>
<feature type="domain" description="Beta-ketoacyl-[acyl-carrier-protein] synthase III C-terminal" evidence="5">
    <location>
        <begin position="222"/>
        <end position="303"/>
    </location>
</feature>
<dbReference type="InterPro" id="IPR016039">
    <property type="entry name" value="Thiolase-like"/>
</dbReference>
<comment type="caution">
    <text evidence="7">The sequence shown here is derived from an EMBL/GenBank/DDBJ whole genome shotgun (WGS) entry which is preliminary data.</text>
</comment>
<comment type="pathway">
    <text evidence="4">Metabolic intermediate biosynthesis; (R)-mevalonate biosynthesis; (R)-mevalonate from acetyl-CoA: step 2/3.</text>
</comment>
<evidence type="ECO:0000313" key="6">
    <source>
        <dbReference type="EMBL" id="HHP82065.1"/>
    </source>
</evidence>
<dbReference type="NCBIfam" id="NF003274">
    <property type="entry name" value="PRK04262.1"/>
    <property type="match status" value="1"/>
</dbReference>
<dbReference type="GO" id="GO:0010142">
    <property type="term" value="P:farnesyl diphosphate biosynthetic process, mevalonate pathway"/>
    <property type="evidence" value="ECO:0007669"/>
    <property type="project" value="TreeGrafter"/>
</dbReference>
<dbReference type="NCBIfam" id="TIGR00748">
    <property type="entry name" value="HMG_CoA_syn_Arc"/>
    <property type="match status" value="1"/>
</dbReference>
<feature type="binding site" evidence="4">
    <location>
        <position position="270"/>
    </location>
    <ligand>
        <name>(3S)-3-hydroxy-3-methylglutaryl-CoA</name>
        <dbReference type="ChEBI" id="CHEBI:43074"/>
    </ligand>
</feature>
<keyword evidence="2 4" id="KW-0414">Isoprene biosynthesis</keyword>
<dbReference type="EMBL" id="DRZI01000224">
    <property type="protein sequence ID" value="HHP82065.1"/>
    <property type="molecule type" value="Genomic_DNA"/>
</dbReference>
<feature type="active site" description="Proton donor/acceptor" evidence="4">
    <location>
        <position position="83"/>
    </location>
</feature>
<evidence type="ECO:0000256" key="1">
    <source>
        <dbReference type="ARBA" id="ARBA00022679"/>
    </source>
</evidence>
<feature type="binding site" evidence="4">
    <location>
        <position position="156"/>
    </location>
    <ligand>
        <name>(3S)-3-hydroxy-3-methylglutaryl-CoA</name>
        <dbReference type="ChEBI" id="CHEBI:43074"/>
    </ligand>
</feature>
<dbReference type="PANTHER" id="PTHR43323:SF2">
    <property type="entry name" value="HYDROXYMETHYLGLUTARYL-COA SYNTHASE"/>
    <property type="match status" value="1"/>
</dbReference>
<feature type="binding site" evidence="4">
    <location>
        <position position="238"/>
    </location>
    <ligand>
        <name>(3S)-3-hydroxy-3-methylglutaryl-CoA</name>
        <dbReference type="ChEBI" id="CHEBI:43074"/>
    </ligand>
</feature>
<feature type="binding site" evidence="4">
    <location>
        <position position="243"/>
    </location>
    <ligand>
        <name>CoA</name>
        <dbReference type="ChEBI" id="CHEBI:57287"/>
        <note>ligand shared with acetoacetyl-CoA thiolase</note>
    </ligand>
</feature>
<feature type="binding site" evidence="4">
    <location>
        <position position="115"/>
    </location>
    <ligand>
        <name>(3S)-3-hydroxy-3-methylglutaryl-CoA</name>
        <dbReference type="ChEBI" id="CHEBI:43074"/>
    </ligand>
</feature>
<evidence type="ECO:0000256" key="3">
    <source>
        <dbReference type="ARBA" id="ARBA00023315"/>
    </source>
</evidence>
<dbReference type="SUPFAM" id="SSF53901">
    <property type="entry name" value="Thiolase-like"/>
    <property type="match status" value="2"/>
</dbReference>
<comment type="caution">
    <text evidence="4">Lacks conserved residue(s) required for the propagation of feature annotation.</text>
</comment>
<evidence type="ECO:0000256" key="2">
    <source>
        <dbReference type="ARBA" id="ARBA00023229"/>
    </source>
</evidence>
<comment type="subunit">
    <text evidence="4">Interacts with acetoacetyl-CoA thiolase that catalyzes the precedent step in the pathway and with a DUF35 protein. The acetoacetyl-CoA thiolase/HMG-CoA synthase complex channels the intermediate via a fused CoA-binding site, which allows for efficient coupling of the endergonic thiolase reaction with the exergonic HMGCS reaction.</text>
</comment>
<keyword evidence="3 4" id="KW-0012">Acyltransferase</keyword>
<dbReference type="GO" id="GO:0019287">
    <property type="term" value="P:isopentenyl diphosphate biosynthetic process, mevalonate pathway"/>
    <property type="evidence" value="ECO:0007669"/>
    <property type="project" value="UniProtKB-UniRule"/>
</dbReference>
<dbReference type="GO" id="GO:0004421">
    <property type="term" value="F:hydroxymethylglutaryl-CoA synthase activity"/>
    <property type="evidence" value="ECO:0007669"/>
    <property type="project" value="UniProtKB-EC"/>
</dbReference>
<reference evidence="7" key="1">
    <citation type="journal article" date="2020" name="mSystems">
        <title>Genome- and Community-Level Interaction Insights into Carbon Utilization and Element Cycling Functions of Hydrothermarchaeota in Hydrothermal Sediment.</title>
        <authorList>
            <person name="Zhou Z."/>
            <person name="Liu Y."/>
            <person name="Xu W."/>
            <person name="Pan J."/>
            <person name="Luo Z.H."/>
            <person name="Li M."/>
        </authorList>
    </citation>
    <scope>NUCLEOTIDE SEQUENCE [LARGE SCALE GENOMIC DNA]</scope>
    <source>
        <strain evidence="7">SpSt-1</strain>
        <strain evidence="6">SpSt-1121</strain>
    </source>
</reference>
<sequence>MRHGNSGIVGWGVYIPRYRISAEDIAKIWGFDLETPKSIWIEEKSVGNIDEDSVTIGYQASLNAIKRAGIEPREIDAVYLGTESKPYAVKPGATIIAEALGVKPMHQVADLEFACRAGTEAIRIGISLVESGIAKYVLAIGADTSQSSPGDVLEFTASSGGAAYIIGPRYNSVAYFEGSVSYSTDTPDFWRRDGAPYPRHGEGFTGEPAYFNHIVSAVKLLMEELGLRASDFDYVVFHQPNGKFPLRVGALLGFSKEKILPGLLTPYIGNTYNGSMLIGLAKILEEAKPGQRILAASFGSGAGSDAFSIIVSDKIENVVNKAPTTSYYINRRTLISYDTYLKMRNLINRYRL</sequence>
<comment type="catalytic activity">
    <reaction evidence="4">
        <text>acetoacetyl-CoA + acetyl-CoA + H2O = (3S)-3-hydroxy-3-methylglutaryl-CoA + CoA + H(+)</text>
        <dbReference type="Rhea" id="RHEA:10188"/>
        <dbReference type="ChEBI" id="CHEBI:15377"/>
        <dbReference type="ChEBI" id="CHEBI:15378"/>
        <dbReference type="ChEBI" id="CHEBI:43074"/>
        <dbReference type="ChEBI" id="CHEBI:57286"/>
        <dbReference type="ChEBI" id="CHEBI:57287"/>
        <dbReference type="ChEBI" id="CHEBI:57288"/>
        <dbReference type="EC" id="2.3.3.10"/>
    </reaction>
</comment>
<dbReference type="EC" id="2.3.3.10" evidence="4"/>
<feature type="active site" description="Acyl-thioester intermediate" evidence="4">
    <location>
        <position position="115"/>
    </location>
</feature>